<dbReference type="RefSeq" id="WP_304414671.1">
    <property type="nucleotide sequence ID" value="NZ_OY569118.1"/>
</dbReference>
<sequence length="78" mass="9306">MKPLSSQIADLQRELENLEELHRKADEEWRAVDVEYVKLKRLREELYAHKRDLACEIEWRARELAALQEAMRDARATA</sequence>
<evidence type="ECO:0000313" key="2">
    <source>
        <dbReference type="EMBL" id="CAJ1003916.1"/>
    </source>
</evidence>
<organism evidence="2 3">
    <name type="scientific">Brevibacillus aydinogluensis</name>
    <dbReference type="NCBI Taxonomy" id="927786"/>
    <lineage>
        <taxon>Bacteria</taxon>
        <taxon>Bacillati</taxon>
        <taxon>Bacillota</taxon>
        <taxon>Bacilli</taxon>
        <taxon>Bacillales</taxon>
        <taxon>Paenibacillaceae</taxon>
        <taxon>Brevibacillus</taxon>
    </lineage>
</organism>
<dbReference type="KEGG" id="bayd:BSPP4475_16450"/>
<keyword evidence="1" id="KW-0175">Coiled coil</keyword>
<name>A0AA48MB16_9BACL</name>
<dbReference type="EMBL" id="OY569118">
    <property type="protein sequence ID" value="CAJ1003916.1"/>
    <property type="molecule type" value="Genomic_DNA"/>
</dbReference>
<feature type="coiled-coil region" evidence="1">
    <location>
        <begin position="1"/>
        <end position="28"/>
    </location>
</feature>
<reference evidence="2" key="1">
    <citation type="submission" date="2023-07" db="EMBL/GenBank/DDBJ databases">
        <authorList>
            <person name="Ivanov I."/>
            <person name="Teneva D."/>
            <person name="Stoikov I."/>
        </authorList>
    </citation>
    <scope>NUCLEOTIDE SEQUENCE</scope>
    <source>
        <strain evidence="2">4475</strain>
    </source>
</reference>
<evidence type="ECO:0000256" key="1">
    <source>
        <dbReference type="SAM" id="Coils"/>
    </source>
</evidence>
<dbReference type="AlphaFoldDB" id="A0AA48MB16"/>
<evidence type="ECO:0000313" key="3">
    <source>
        <dbReference type="Proteomes" id="UP001189619"/>
    </source>
</evidence>
<accession>A0AA48MB16</accession>
<protein>
    <submittedName>
        <fullName evidence="2">Chromosome segregation protein SMC</fullName>
    </submittedName>
</protein>
<gene>
    <name evidence="2" type="ORF">BSPP4475_16450</name>
</gene>
<keyword evidence="3" id="KW-1185">Reference proteome</keyword>
<dbReference type="Proteomes" id="UP001189619">
    <property type="component" value="Chromosome"/>
</dbReference>
<proteinExistence type="predicted"/>